<dbReference type="GO" id="GO:0003677">
    <property type="term" value="F:DNA binding"/>
    <property type="evidence" value="ECO:0007669"/>
    <property type="project" value="UniProtKB-KW"/>
</dbReference>
<evidence type="ECO:0000259" key="4">
    <source>
        <dbReference type="PROSITE" id="PS50949"/>
    </source>
</evidence>
<evidence type="ECO:0000256" key="1">
    <source>
        <dbReference type="ARBA" id="ARBA00023015"/>
    </source>
</evidence>
<dbReference type="RefSeq" id="WP_163290758.1">
    <property type="nucleotide sequence ID" value="NZ_JAAGWY010000004.1"/>
</dbReference>
<accession>A0A6L9Y0V3</accession>
<dbReference type="Pfam" id="PF07729">
    <property type="entry name" value="FCD"/>
    <property type="match status" value="1"/>
</dbReference>
<name>A0A6L9Y0V3_9MICO</name>
<dbReference type="PANTHER" id="PTHR43537">
    <property type="entry name" value="TRANSCRIPTIONAL REGULATOR, GNTR FAMILY"/>
    <property type="match status" value="1"/>
</dbReference>
<evidence type="ECO:0000313" key="5">
    <source>
        <dbReference type="EMBL" id="NEN07283.1"/>
    </source>
</evidence>
<dbReference type="Gene3D" id="1.20.120.530">
    <property type="entry name" value="GntR ligand-binding domain-like"/>
    <property type="match status" value="1"/>
</dbReference>
<dbReference type="Pfam" id="PF00392">
    <property type="entry name" value="GntR"/>
    <property type="match status" value="1"/>
</dbReference>
<evidence type="ECO:0000256" key="3">
    <source>
        <dbReference type="ARBA" id="ARBA00023163"/>
    </source>
</evidence>
<dbReference type="PANTHER" id="PTHR43537:SF24">
    <property type="entry name" value="GLUCONATE OPERON TRANSCRIPTIONAL REPRESSOR"/>
    <property type="match status" value="1"/>
</dbReference>
<dbReference type="CDD" id="cd07377">
    <property type="entry name" value="WHTH_GntR"/>
    <property type="match status" value="1"/>
</dbReference>
<gene>
    <name evidence="5" type="ORF">G3T36_15580</name>
</gene>
<dbReference type="SUPFAM" id="SSF48008">
    <property type="entry name" value="GntR ligand-binding domain-like"/>
    <property type="match status" value="1"/>
</dbReference>
<reference evidence="5 6" key="1">
    <citation type="journal article" date="2014" name="J. Microbiol.">
        <title>Diaminobutyricibacter tongyongensis gen. nov., sp. nov. and Homoserinibacter gongjuensis gen. nov., sp. nov. belong to the family Microbacteriaceae.</title>
        <authorList>
            <person name="Kim S.J."/>
            <person name="Ahn J.H."/>
            <person name="Weon H.Y."/>
            <person name="Hamada M."/>
            <person name="Suzuki K."/>
            <person name="Kwon S.W."/>
        </authorList>
    </citation>
    <scope>NUCLEOTIDE SEQUENCE [LARGE SCALE GENOMIC DNA]</scope>
    <source>
        <strain evidence="5 6">NBRC 108724</strain>
    </source>
</reference>
<dbReference type="SMART" id="SM00345">
    <property type="entry name" value="HTH_GNTR"/>
    <property type="match status" value="1"/>
</dbReference>
<keyword evidence="3" id="KW-0804">Transcription</keyword>
<sequence>MNARVDPTKKDSLSRQTYLELRRGIILGQYPQGSRLAEQRLAEELDISRVPLREAVPQLEMDGFVQTFPRRGTVVTSWDTKRVNDLFDLRLCLEVGAARYAAREVAGGTRIRPLQDALRHSQNVVHEGDPYEIAQASVQYHETVVELTDNALMKSLMRSVSGQMLWLFYLTSQLDAADAFDDHVNLCDAIASGNERVAEAVAYAHIERDRIPSLSALTAPYGLNASLMSDR</sequence>
<proteinExistence type="predicted"/>
<dbReference type="SMART" id="SM00895">
    <property type="entry name" value="FCD"/>
    <property type="match status" value="1"/>
</dbReference>
<dbReference type="AlphaFoldDB" id="A0A6L9Y0V3"/>
<dbReference type="SUPFAM" id="SSF46785">
    <property type="entry name" value="Winged helix' DNA-binding domain"/>
    <property type="match status" value="1"/>
</dbReference>
<dbReference type="PRINTS" id="PR00035">
    <property type="entry name" value="HTHGNTR"/>
</dbReference>
<keyword evidence="1" id="KW-0805">Transcription regulation</keyword>
<dbReference type="InterPro" id="IPR008920">
    <property type="entry name" value="TF_FadR/GntR_C"/>
</dbReference>
<organism evidence="5 6">
    <name type="scientific">Leifsonia tongyongensis</name>
    <dbReference type="NCBI Taxonomy" id="1268043"/>
    <lineage>
        <taxon>Bacteria</taxon>
        <taxon>Bacillati</taxon>
        <taxon>Actinomycetota</taxon>
        <taxon>Actinomycetes</taxon>
        <taxon>Micrococcales</taxon>
        <taxon>Microbacteriaceae</taxon>
        <taxon>Leifsonia</taxon>
    </lineage>
</organism>
<dbReference type="InterPro" id="IPR011711">
    <property type="entry name" value="GntR_C"/>
</dbReference>
<dbReference type="EMBL" id="JAAGWY010000004">
    <property type="protein sequence ID" value="NEN07283.1"/>
    <property type="molecule type" value="Genomic_DNA"/>
</dbReference>
<dbReference type="Gene3D" id="1.10.10.10">
    <property type="entry name" value="Winged helix-like DNA-binding domain superfamily/Winged helix DNA-binding domain"/>
    <property type="match status" value="1"/>
</dbReference>
<dbReference type="GO" id="GO:0003700">
    <property type="term" value="F:DNA-binding transcription factor activity"/>
    <property type="evidence" value="ECO:0007669"/>
    <property type="project" value="InterPro"/>
</dbReference>
<protein>
    <submittedName>
        <fullName evidence="5">GntR family transcriptional regulator</fullName>
    </submittedName>
</protein>
<dbReference type="PROSITE" id="PS50949">
    <property type="entry name" value="HTH_GNTR"/>
    <property type="match status" value="1"/>
</dbReference>
<evidence type="ECO:0000313" key="6">
    <source>
        <dbReference type="Proteomes" id="UP000474967"/>
    </source>
</evidence>
<keyword evidence="6" id="KW-1185">Reference proteome</keyword>
<comment type="caution">
    <text evidence="5">The sequence shown here is derived from an EMBL/GenBank/DDBJ whole genome shotgun (WGS) entry which is preliminary data.</text>
</comment>
<keyword evidence="2" id="KW-0238">DNA-binding</keyword>
<evidence type="ECO:0000256" key="2">
    <source>
        <dbReference type="ARBA" id="ARBA00023125"/>
    </source>
</evidence>
<dbReference type="InterPro" id="IPR036388">
    <property type="entry name" value="WH-like_DNA-bd_sf"/>
</dbReference>
<dbReference type="Proteomes" id="UP000474967">
    <property type="component" value="Unassembled WGS sequence"/>
</dbReference>
<feature type="domain" description="HTH gntR-type" evidence="4">
    <location>
        <begin position="11"/>
        <end position="78"/>
    </location>
</feature>
<dbReference type="InterPro" id="IPR000524">
    <property type="entry name" value="Tscrpt_reg_HTH_GntR"/>
</dbReference>
<dbReference type="InterPro" id="IPR036390">
    <property type="entry name" value="WH_DNA-bd_sf"/>
</dbReference>